<gene>
    <name evidence="1" type="ORF">ACEZDJ_18180</name>
</gene>
<dbReference type="RefSeq" id="WP_051725354.1">
    <property type="nucleotide sequence ID" value="NZ_JBHEZZ010000009.1"/>
</dbReference>
<organism evidence="1 2">
    <name type="scientific">Streptacidiphilus cavernicola</name>
    <dbReference type="NCBI Taxonomy" id="3342716"/>
    <lineage>
        <taxon>Bacteria</taxon>
        <taxon>Bacillati</taxon>
        <taxon>Actinomycetota</taxon>
        <taxon>Actinomycetes</taxon>
        <taxon>Kitasatosporales</taxon>
        <taxon>Streptomycetaceae</taxon>
        <taxon>Streptacidiphilus</taxon>
    </lineage>
</organism>
<dbReference type="EMBL" id="JBHEZZ010000009">
    <property type="protein sequence ID" value="MFC1403221.1"/>
    <property type="molecule type" value="Genomic_DNA"/>
</dbReference>
<sequence length="126" mass="13277">MAREFTIAYSSHNAVNGGDTSYAEAGVRAAAYATGNLTQSLTQIRPGQEPAWETLRAEQDRQTTAITSVSVPDGAPAPTPSAAVVRVTFVLTTAPNAGNQRQSEGQIALHLVLTADGWRVDALPWA</sequence>
<name>A0ABV6UPA2_9ACTN</name>
<comment type="caution">
    <text evidence="1">The sequence shown here is derived from an EMBL/GenBank/DDBJ whole genome shotgun (WGS) entry which is preliminary data.</text>
</comment>
<dbReference type="Proteomes" id="UP001592528">
    <property type="component" value="Unassembled WGS sequence"/>
</dbReference>
<evidence type="ECO:0000313" key="1">
    <source>
        <dbReference type="EMBL" id="MFC1403221.1"/>
    </source>
</evidence>
<reference evidence="1 2" key="1">
    <citation type="submission" date="2024-09" db="EMBL/GenBank/DDBJ databases">
        <authorList>
            <person name="Lee S.D."/>
        </authorList>
    </citation>
    <scope>NUCLEOTIDE SEQUENCE [LARGE SCALE GENOMIC DNA]</scope>
    <source>
        <strain evidence="1 2">N1-5</strain>
    </source>
</reference>
<accession>A0ABV6UPA2</accession>
<evidence type="ECO:0000313" key="2">
    <source>
        <dbReference type="Proteomes" id="UP001592528"/>
    </source>
</evidence>
<proteinExistence type="predicted"/>
<protein>
    <submittedName>
        <fullName evidence="1">Uncharacterized protein</fullName>
    </submittedName>
</protein>
<keyword evidence="2" id="KW-1185">Reference proteome</keyword>